<dbReference type="Proteomes" id="UP001144673">
    <property type="component" value="Chromosome 4"/>
</dbReference>
<dbReference type="PANTHER" id="PTHR42695">
    <property type="entry name" value="GLUTAMINE AMIDOTRANSFERASE YLR126C-RELATED"/>
    <property type="match status" value="1"/>
</dbReference>
<organism evidence="3 4">
    <name type="scientific">Akanthomyces muscarius</name>
    <name type="common">Entomopathogenic fungus</name>
    <name type="synonym">Lecanicillium muscarium</name>
    <dbReference type="NCBI Taxonomy" id="2231603"/>
    <lineage>
        <taxon>Eukaryota</taxon>
        <taxon>Fungi</taxon>
        <taxon>Dikarya</taxon>
        <taxon>Ascomycota</taxon>
        <taxon>Pezizomycotina</taxon>
        <taxon>Sordariomycetes</taxon>
        <taxon>Hypocreomycetidae</taxon>
        <taxon>Hypocreales</taxon>
        <taxon>Cordycipitaceae</taxon>
        <taxon>Akanthomyces</taxon>
    </lineage>
</organism>
<dbReference type="InterPro" id="IPR017926">
    <property type="entry name" value="GATASE"/>
</dbReference>
<dbReference type="GeneID" id="80898447"/>
<dbReference type="Gene3D" id="1.20.1280.140">
    <property type="match status" value="1"/>
</dbReference>
<gene>
    <name evidence="3" type="ORF">LMH87_011288</name>
</gene>
<dbReference type="SUPFAM" id="SSF52317">
    <property type="entry name" value="Class I glutamine amidotransferase-like"/>
    <property type="match status" value="1"/>
</dbReference>
<reference evidence="3" key="1">
    <citation type="journal article" date="2023" name="Access Microbiol">
        <title>De-novo genome assembly for Akanthomyces muscarius, a biocontrol agent of insect agricultural pests.</title>
        <authorList>
            <person name="Erdos Z."/>
            <person name="Studholme D.J."/>
            <person name="Raymond B."/>
            <person name="Sharma M."/>
        </authorList>
    </citation>
    <scope>NUCLEOTIDE SEQUENCE</scope>
    <source>
        <strain evidence="3">Ve6</strain>
    </source>
</reference>
<dbReference type="KEGG" id="amus:LMH87_011288"/>
<keyword evidence="4" id="KW-1185">Reference proteome</keyword>
<sequence>MAQINKPTSDSPLVRLMVLETDKPHPDTASDRGSFGQIVHHHFSKAGEAHHPPLAVETDQVFVVTEQGGRMPKKEEFEGYHGLLITGSMFDAHGNNQWILDLLTLLKELWLSRPDFHFTGVCFGHQVLSRLLGGKVAPSASQDWELGHCEIELSSTGQRLFRTRDAKIHLHQMHQDQVTEKPTVKSAGGLLPDDAEIAVWGGSDHTPVQGLYIPNKLFTSQAHMAFDEDMVKRQIQMRVDNGGIQDLEHADKAAETAHLEHDGLEVAKAILRLFMYDDDGMGLAAIASASIGERDSAPYKKVVESITSSVESLDSAVQSYNGNDKGPVIDASDALVKSLDDGKTTIDGLDNLSASDAGPLSGVLMTLSSKSQTLTDDLKSKRGDVEKASECDAVRKALGDINTSAQALVDAAVSKIPKGLQTLAQGFVSQFTNSFKDTQEYFSTSNCINGGGGGNGTSSSTGGSGSSTTAGSTTSPTSGQTTASPSGKSGAYMLAPVWGLGAVMALFAVPLHRLNNCGQSLYEMVRRYCDVAPSDDCPMLHCYNTDNYDFVNQQCLAGNSVADSPNNRKQLRFCCRAHYSGFFKYLETCGRGRVNAGSGQNDYCA</sequence>
<proteinExistence type="predicted"/>
<dbReference type="GO" id="GO:0005829">
    <property type="term" value="C:cytosol"/>
    <property type="evidence" value="ECO:0007669"/>
    <property type="project" value="TreeGrafter"/>
</dbReference>
<feature type="domain" description="Glutamine amidotransferase" evidence="2">
    <location>
        <begin position="116"/>
        <end position="223"/>
    </location>
</feature>
<evidence type="ECO:0000256" key="1">
    <source>
        <dbReference type="SAM" id="MobiDB-lite"/>
    </source>
</evidence>
<evidence type="ECO:0000313" key="4">
    <source>
        <dbReference type="Proteomes" id="UP001144673"/>
    </source>
</evidence>
<name>A0A9W8QB01_AKAMU</name>
<dbReference type="EMBL" id="JAJHUN010000009">
    <property type="protein sequence ID" value="KAJ4150542.1"/>
    <property type="molecule type" value="Genomic_DNA"/>
</dbReference>
<dbReference type="InterPro" id="IPR021054">
    <property type="entry name" value="Cell_wall_mannoprotein_1"/>
</dbReference>
<dbReference type="InterPro" id="IPR044992">
    <property type="entry name" value="ChyE-like"/>
</dbReference>
<dbReference type="PANTHER" id="PTHR42695:SF4">
    <property type="entry name" value="GLUTAMINE AMIDOTRANSFERASE DOMAIN-CONTAINING PROTEIN"/>
    <property type="match status" value="1"/>
</dbReference>
<dbReference type="AlphaFoldDB" id="A0A9W8QB01"/>
<dbReference type="InterPro" id="IPR029062">
    <property type="entry name" value="Class_I_gatase-like"/>
</dbReference>
<feature type="compositionally biased region" description="Low complexity" evidence="1">
    <location>
        <begin position="457"/>
        <end position="487"/>
    </location>
</feature>
<accession>A0A9W8QB01</accession>
<comment type="caution">
    <text evidence="3">The sequence shown here is derived from an EMBL/GenBank/DDBJ whole genome shotgun (WGS) entry which is preliminary data.</text>
</comment>
<dbReference type="Gene3D" id="3.40.50.880">
    <property type="match status" value="1"/>
</dbReference>
<feature type="region of interest" description="Disordered" evidence="1">
    <location>
        <begin position="453"/>
        <end position="487"/>
    </location>
</feature>
<dbReference type="Pfam" id="PF00117">
    <property type="entry name" value="GATase"/>
    <property type="match status" value="1"/>
</dbReference>
<dbReference type="GO" id="GO:0005634">
    <property type="term" value="C:nucleus"/>
    <property type="evidence" value="ECO:0007669"/>
    <property type="project" value="TreeGrafter"/>
</dbReference>
<dbReference type="RefSeq" id="XP_056052256.1">
    <property type="nucleotide sequence ID" value="XM_056200403.1"/>
</dbReference>
<evidence type="ECO:0000259" key="2">
    <source>
        <dbReference type="Pfam" id="PF00117"/>
    </source>
</evidence>
<protein>
    <recommendedName>
        <fullName evidence="2">Glutamine amidotransferase domain-containing protein</fullName>
    </recommendedName>
</protein>
<evidence type="ECO:0000313" key="3">
    <source>
        <dbReference type="EMBL" id="KAJ4150542.1"/>
    </source>
</evidence>
<dbReference type="Pfam" id="PF12296">
    <property type="entry name" value="HsbA"/>
    <property type="match status" value="1"/>
</dbReference>